<accession>A0A8D5A6L1</accession>
<dbReference type="AlphaFoldDB" id="A0A8D5A6L1"/>
<proteinExistence type="predicted"/>
<dbReference type="KEGG" id="dho:Dia5BBH33_15350"/>
<reference evidence="2" key="1">
    <citation type="submission" date="2019-05" db="EMBL/GenBank/DDBJ databases">
        <title>Complete genome sequencing of Dialister sp. strain 5BBH33.</title>
        <authorList>
            <person name="Sakamoto M."/>
            <person name="Murakami T."/>
            <person name="Mori H."/>
        </authorList>
    </citation>
    <scope>NUCLEOTIDE SEQUENCE [LARGE SCALE GENOMIC DNA]</scope>
    <source>
        <strain evidence="2">5BBH33</strain>
    </source>
</reference>
<keyword evidence="2" id="KW-1185">Reference proteome</keyword>
<sequence>MEVRDAGENYTTSLRSWNCTPFCRIRGILPRRAGQNLPPSFNAANITII</sequence>
<gene>
    <name evidence="1" type="ORF">Dia5BBH33_15350</name>
</gene>
<dbReference type="EMBL" id="AP019697">
    <property type="protein sequence ID" value="BBK25600.1"/>
    <property type="molecule type" value="Genomic_DNA"/>
</dbReference>
<name>A0A8D5A6L1_9FIRM</name>
<organism evidence="1 2">
    <name type="scientific">Dialister hominis</name>
    <dbReference type="NCBI Taxonomy" id="2582419"/>
    <lineage>
        <taxon>Bacteria</taxon>
        <taxon>Bacillati</taxon>
        <taxon>Bacillota</taxon>
        <taxon>Negativicutes</taxon>
        <taxon>Veillonellales</taxon>
        <taxon>Veillonellaceae</taxon>
        <taxon>Dialister</taxon>
    </lineage>
</organism>
<evidence type="ECO:0000313" key="1">
    <source>
        <dbReference type="EMBL" id="BBK25600.1"/>
    </source>
</evidence>
<dbReference type="Proteomes" id="UP000320585">
    <property type="component" value="Chromosome"/>
</dbReference>
<protein>
    <submittedName>
        <fullName evidence="1">Uncharacterized protein</fullName>
    </submittedName>
</protein>
<evidence type="ECO:0000313" key="2">
    <source>
        <dbReference type="Proteomes" id="UP000320585"/>
    </source>
</evidence>